<dbReference type="GO" id="GO:0005634">
    <property type="term" value="C:nucleus"/>
    <property type="evidence" value="ECO:0007669"/>
    <property type="project" value="UniProtKB-UniRule"/>
</dbReference>
<dbReference type="PANTHER" id="PTHR10270">
    <property type="entry name" value="SOX TRANSCRIPTION FACTOR"/>
    <property type="match status" value="1"/>
</dbReference>
<dbReference type="EMBL" id="HQ435200">
    <property type="protein sequence ID" value="ADT91557.1"/>
    <property type="molecule type" value="Genomic_DNA"/>
</dbReference>
<dbReference type="EMBL" id="HQ435192">
    <property type="protein sequence ID" value="ADT91549.1"/>
    <property type="molecule type" value="Genomic_DNA"/>
</dbReference>
<dbReference type="EMBL" id="HQ435198">
    <property type="protein sequence ID" value="ADT91555.1"/>
    <property type="molecule type" value="Genomic_DNA"/>
</dbReference>
<dbReference type="InterPro" id="IPR050140">
    <property type="entry name" value="SRY-related_HMG-box_TF-like"/>
</dbReference>
<evidence type="ECO:0000259" key="5">
    <source>
        <dbReference type="PROSITE" id="PS50118"/>
    </source>
</evidence>
<reference evidence="6" key="1">
    <citation type="journal article" date="2010" name="PLoS ONE">
        <title>Structure, Function, and Phylogeny of the Mating Locus in the Rhizopus oryzae Complex.</title>
        <authorList>
            <person name="Gryganskyi A.P."/>
            <person name="Lee S.C."/>
            <person name="Litvintseva A.P."/>
            <person name="Smith M.E."/>
            <person name="Bonito G."/>
            <person name="Porter T.M."/>
            <person name="Anishchenko I.M."/>
            <person name="Heitman J."/>
            <person name="Vilgalys R."/>
        </authorList>
    </citation>
    <scope>NUCLEOTIDE SEQUENCE</scope>
    <source>
        <strain evidence="9">CBS 110.17</strain>
        <strain evidence="8">CBS 112.07</strain>
        <strain evidence="7">CBS 127.08</strain>
    </source>
</reference>
<dbReference type="EMBL" id="HQ435195">
    <property type="protein sequence ID" value="ADT91552.1"/>
    <property type="molecule type" value="Genomic_DNA"/>
</dbReference>
<evidence type="ECO:0000313" key="8">
    <source>
        <dbReference type="EMBL" id="ADU02295.1"/>
    </source>
</evidence>
<protein>
    <submittedName>
        <fullName evidence="6">Minus sex HMG-domain protein</fullName>
    </submittedName>
    <submittedName>
        <fullName evidence="7">Sex minus protein</fullName>
    </submittedName>
</protein>
<dbReference type="SUPFAM" id="SSF47095">
    <property type="entry name" value="HMG-box"/>
    <property type="match status" value="1"/>
</dbReference>
<dbReference type="EMBL" id="HQ435194">
    <property type="protein sequence ID" value="ADT91551.1"/>
    <property type="molecule type" value="Genomic_DNA"/>
</dbReference>
<evidence type="ECO:0000256" key="2">
    <source>
        <dbReference type="ARBA" id="ARBA00023163"/>
    </source>
</evidence>
<dbReference type="EMBL" id="HQ435196">
    <property type="protein sequence ID" value="ADT91553.1"/>
    <property type="molecule type" value="Genomic_DNA"/>
</dbReference>
<dbReference type="EMBL" id="HQ450316">
    <property type="protein sequence ID" value="ADU02301.1"/>
    <property type="molecule type" value="Genomic_DNA"/>
</dbReference>
<evidence type="ECO:0000313" key="7">
    <source>
        <dbReference type="EMBL" id="ADU02292.1"/>
    </source>
</evidence>
<dbReference type="GO" id="GO:0001228">
    <property type="term" value="F:DNA-binding transcription activator activity, RNA polymerase II-specific"/>
    <property type="evidence" value="ECO:0007669"/>
    <property type="project" value="TreeGrafter"/>
</dbReference>
<dbReference type="EMBL" id="HQ435197">
    <property type="protein sequence ID" value="ADT91554.1"/>
    <property type="molecule type" value="Genomic_DNA"/>
</dbReference>
<dbReference type="CDD" id="cd01389">
    <property type="entry name" value="HMG-box_ROX1-like"/>
    <property type="match status" value="1"/>
</dbReference>
<evidence type="ECO:0000313" key="9">
    <source>
        <dbReference type="EMBL" id="ADU02301.1"/>
    </source>
</evidence>
<evidence type="ECO:0000313" key="6">
    <source>
        <dbReference type="EMBL" id="ADT91543.1"/>
    </source>
</evidence>
<dbReference type="EMBL" id="HQ435189">
    <property type="protein sequence ID" value="ADT91546.1"/>
    <property type="molecule type" value="Genomic_DNA"/>
</dbReference>
<dbReference type="EMBL" id="HQ450311">
    <property type="protein sequence ID" value="ADU02292.1"/>
    <property type="molecule type" value="Genomic_DNA"/>
</dbReference>
<evidence type="ECO:0000256" key="1">
    <source>
        <dbReference type="ARBA" id="ARBA00023125"/>
    </source>
</evidence>
<dbReference type="PROSITE" id="PS50118">
    <property type="entry name" value="HMG_BOX_2"/>
    <property type="match status" value="1"/>
</dbReference>
<dbReference type="GO" id="GO:0000978">
    <property type="term" value="F:RNA polymerase II cis-regulatory region sequence-specific DNA binding"/>
    <property type="evidence" value="ECO:0007669"/>
    <property type="project" value="TreeGrafter"/>
</dbReference>
<dbReference type="EMBL" id="HQ435186">
    <property type="protein sequence ID" value="ADT91543.1"/>
    <property type="molecule type" value="Genomic_DNA"/>
</dbReference>
<dbReference type="EMBL" id="HQ435191">
    <property type="protein sequence ID" value="ADT91548.1"/>
    <property type="molecule type" value="Genomic_DNA"/>
</dbReference>
<dbReference type="Pfam" id="PF00505">
    <property type="entry name" value="HMG_box"/>
    <property type="match status" value="1"/>
</dbReference>
<evidence type="ECO:0000256" key="4">
    <source>
        <dbReference type="SAM" id="MobiDB-lite"/>
    </source>
</evidence>
<feature type="DNA-binding region" description="HMG box" evidence="3">
    <location>
        <begin position="35"/>
        <end position="103"/>
    </location>
</feature>
<keyword evidence="1 3" id="KW-0238">DNA-binding</keyword>
<evidence type="ECO:0000256" key="3">
    <source>
        <dbReference type="PROSITE-ProRule" id="PRU00267"/>
    </source>
</evidence>
<name>E7DZC7_RHIOR</name>
<dbReference type="EMBL" id="HQ435187">
    <property type="protein sequence ID" value="ADT91544.1"/>
    <property type="molecule type" value="Genomic_DNA"/>
</dbReference>
<sequence length="188" mass="21743">MSLFIFVDESITNNRSSSSNEEISSHQADTTKEKTPRPKNAFMLYRQEKQKGLPLSKTKLLSKDFSKIAAEMWRRESNEVRMYYHRLAEEEKLRHLAKHPGYKYCPKRQSLAHVDKNEYQVLADTTPIVGEMDNQMAFVHRNVSFDEVSPSSPPSSMVQDLQIFPEGTNLDALSLVDYEFYLLLSIMS</sequence>
<dbReference type="AlphaFoldDB" id="E7DZC7"/>
<dbReference type="EMBL" id="HQ435193">
    <property type="protein sequence ID" value="ADT91550.1"/>
    <property type="molecule type" value="Genomic_DNA"/>
</dbReference>
<dbReference type="Gene3D" id="1.10.30.10">
    <property type="entry name" value="High mobility group box domain"/>
    <property type="match status" value="1"/>
</dbReference>
<organism evidence="6">
    <name type="scientific">Rhizopus oryzae</name>
    <name type="common">Mucormycosis agent</name>
    <name type="synonym">Rhizopus arrhizus var. delemar</name>
    <dbReference type="NCBI Taxonomy" id="64495"/>
    <lineage>
        <taxon>Eukaryota</taxon>
        <taxon>Fungi</taxon>
        <taxon>Fungi incertae sedis</taxon>
        <taxon>Mucoromycota</taxon>
        <taxon>Mucoromycotina</taxon>
        <taxon>Mucoromycetes</taxon>
        <taxon>Mucorales</taxon>
        <taxon>Mucorineae</taxon>
        <taxon>Rhizopodaceae</taxon>
        <taxon>Rhizopus</taxon>
    </lineage>
</organism>
<proteinExistence type="predicted"/>
<accession>E7DZC7</accession>
<dbReference type="InterPro" id="IPR009071">
    <property type="entry name" value="HMG_box_dom"/>
</dbReference>
<feature type="domain" description="HMG box" evidence="5">
    <location>
        <begin position="35"/>
        <end position="103"/>
    </location>
</feature>
<dbReference type="EMBL" id="HQ450312">
    <property type="protein sequence ID" value="ADU02295.1"/>
    <property type="molecule type" value="Genomic_DNA"/>
</dbReference>
<dbReference type="GO" id="GO:0030154">
    <property type="term" value="P:cell differentiation"/>
    <property type="evidence" value="ECO:0007669"/>
    <property type="project" value="TreeGrafter"/>
</dbReference>
<dbReference type="InterPro" id="IPR036910">
    <property type="entry name" value="HMG_box_dom_sf"/>
</dbReference>
<dbReference type="EMBL" id="HQ435190">
    <property type="protein sequence ID" value="ADT91547.1"/>
    <property type="molecule type" value="Genomic_DNA"/>
</dbReference>
<keyword evidence="3" id="KW-0539">Nucleus</keyword>
<dbReference type="SMART" id="SM00398">
    <property type="entry name" value="HMG"/>
    <property type="match status" value="1"/>
</dbReference>
<keyword evidence="2" id="KW-0804">Transcription</keyword>
<dbReference type="PANTHER" id="PTHR10270:SF161">
    <property type="entry name" value="SEX-DETERMINING REGION Y PROTEIN"/>
    <property type="match status" value="1"/>
</dbReference>
<feature type="region of interest" description="Disordered" evidence="4">
    <location>
        <begin position="14"/>
        <end position="38"/>
    </location>
</feature>